<keyword evidence="1" id="KW-0812">Transmembrane</keyword>
<dbReference type="RefSeq" id="WP_129885214.1">
    <property type="nucleotide sequence ID" value="NZ_CP035758.1"/>
</dbReference>
<gene>
    <name evidence="2" type="ORF">EPA93_00850</name>
</gene>
<evidence type="ECO:0000313" key="3">
    <source>
        <dbReference type="Proteomes" id="UP000290365"/>
    </source>
</evidence>
<sequence>MSQQDHEESLQRQAEANEDLSLLGNQSGGSSLAEDLEINTNETDELAQPQPVSLDFRIAISLFSIVLLALISAVNLFMARLVTSRFLDVALSHSQVKRFWLFALLPVVLSIVLSIAASWLNYYFYRKGNPPVTREGKLAERRPLTTGQRMPLLLFSVILFVLTLLSLYFYIRFDDKRGIFLIATSLLCAITLNGASFWINKLLTRR</sequence>
<dbReference type="EMBL" id="CP035758">
    <property type="protein sequence ID" value="QBD74615.1"/>
    <property type="molecule type" value="Genomic_DNA"/>
</dbReference>
<name>A0A4P6JHV1_KTERU</name>
<feature type="transmembrane region" description="Helical" evidence="1">
    <location>
        <begin position="178"/>
        <end position="199"/>
    </location>
</feature>
<keyword evidence="3" id="KW-1185">Reference proteome</keyword>
<evidence type="ECO:0000256" key="1">
    <source>
        <dbReference type="SAM" id="Phobius"/>
    </source>
</evidence>
<protein>
    <submittedName>
        <fullName evidence="2">Uncharacterized protein</fullName>
    </submittedName>
</protein>
<organism evidence="2 3">
    <name type="scientific">Ktedonosporobacter rubrisoli</name>
    <dbReference type="NCBI Taxonomy" id="2509675"/>
    <lineage>
        <taxon>Bacteria</taxon>
        <taxon>Bacillati</taxon>
        <taxon>Chloroflexota</taxon>
        <taxon>Ktedonobacteria</taxon>
        <taxon>Ktedonobacterales</taxon>
        <taxon>Ktedonosporobacteraceae</taxon>
        <taxon>Ktedonosporobacter</taxon>
    </lineage>
</organism>
<keyword evidence="1" id="KW-1133">Transmembrane helix</keyword>
<evidence type="ECO:0000313" key="2">
    <source>
        <dbReference type="EMBL" id="QBD74615.1"/>
    </source>
</evidence>
<feature type="transmembrane region" description="Helical" evidence="1">
    <location>
        <begin position="99"/>
        <end position="120"/>
    </location>
</feature>
<feature type="transmembrane region" description="Helical" evidence="1">
    <location>
        <begin position="58"/>
        <end position="78"/>
    </location>
</feature>
<feature type="transmembrane region" description="Helical" evidence="1">
    <location>
        <begin position="152"/>
        <end position="171"/>
    </location>
</feature>
<accession>A0A4P6JHV1</accession>
<dbReference type="AlphaFoldDB" id="A0A4P6JHV1"/>
<keyword evidence="1" id="KW-0472">Membrane</keyword>
<proteinExistence type="predicted"/>
<dbReference type="Proteomes" id="UP000290365">
    <property type="component" value="Chromosome"/>
</dbReference>
<dbReference type="KEGG" id="kbs:EPA93_00850"/>
<reference evidence="2 3" key="1">
    <citation type="submission" date="2019-01" db="EMBL/GenBank/DDBJ databases">
        <title>Ktedonosporobacter rubrisoli SCAWS-G2.</title>
        <authorList>
            <person name="Huang Y."/>
            <person name="Yan B."/>
        </authorList>
    </citation>
    <scope>NUCLEOTIDE SEQUENCE [LARGE SCALE GENOMIC DNA]</scope>
    <source>
        <strain evidence="2 3">SCAWS-G2</strain>
    </source>
</reference>